<dbReference type="AlphaFoldDB" id="A0A1X7BWJ1"/>
<evidence type="ECO:0000256" key="1">
    <source>
        <dbReference type="SAM" id="Phobius"/>
    </source>
</evidence>
<organism evidence="2 3">
    <name type="scientific">Roseovarius aestuarii</name>
    <dbReference type="NCBI Taxonomy" id="475083"/>
    <lineage>
        <taxon>Bacteria</taxon>
        <taxon>Pseudomonadati</taxon>
        <taxon>Pseudomonadota</taxon>
        <taxon>Alphaproteobacteria</taxon>
        <taxon>Rhodobacterales</taxon>
        <taxon>Roseobacteraceae</taxon>
        <taxon>Roseovarius</taxon>
    </lineage>
</organism>
<keyword evidence="1" id="KW-0472">Membrane</keyword>
<keyword evidence="1" id="KW-0812">Transmembrane</keyword>
<evidence type="ECO:0000313" key="3">
    <source>
        <dbReference type="Proteomes" id="UP000193224"/>
    </source>
</evidence>
<evidence type="ECO:0000313" key="2">
    <source>
        <dbReference type="EMBL" id="SMC14011.1"/>
    </source>
</evidence>
<gene>
    <name evidence="2" type="ORF">ROA7745_03873</name>
</gene>
<name>A0A1X7BWJ1_9RHOB</name>
<feature type="transmembrane region" description="Helical" evidence="1">
    <location>
        <begin position="256"/>
        <end position="275"/>
    </location>
</feature>
<accession>A0A1X7BWJ1</accession>
<dbReference type="OrthoDB" id="555504at2"/>
<keyword evidence="3" id="KW-1185">Reference proteome</keyword>
<keyword evidence="1" id="KW-1133">Transmembrane helix</keyword>
<reference evidence="2 3" key="1">
    <citation type="submission" date="2017-03" db="EMBL/GenBank/DDBJ databases">
        <authorList>
            <person name="Afonso C.L."/>
            <person name="Miller P.J."/>
            <person name="Scott M.A."/>
            <person name="Spackman E."/>
            <person name="Goraichik I."/>
            <person name="Dimitrov K.M."/>
            <person name="Suarez D.L."/>
            <person name="Swayne D.E."/>
        </authorList>
    </citation>
    <scope>NUCLEOTIDE SEQUENCE [LARGE SCALE GENOMIC DNA]</scope>
    <source>
        <strain evidence="2 3">CECT 7745</strain>
    </source>
</reference>
<protein>
    <submittedName>
        <fullName evidence="2">Uncharacterized protein</fullName>
    </submittedName>
</protein>
<dbReference type="RefSeq" id="WP_085801933.1">
    <property type="nucleotide sequence ID" value="NZ_FWXB01000019.1"/>
</dbReference>
<sequence length="306" mass="34222">MADIALIDPSEARPDVFVGCVGYEHRSLQALKEMAASGYNGTSFVYDYRSGDLHSYLENLDAECLKGADLIHDFSKLLNRLADYIDNNEKASILLDITSLDREKIALLLRCIFKKSSCVGSVTICYFPRDFTEPSHSLDIVRSFGPVLPAFIGEASFSRESLALIIGAGYEYGRAVGAIDLLEPDRIYCLTPVGTDPRFEREIEKNNLDFSFLEEGELLQRYDLLKPEALFYEIRRIVEFETHERNVLILPLGPKIFAAVSLIVALILHPSVMVWRHSTATKVAPASTDDARASGVDIRLAFRFTS</sequence>
<proteinExistence type="predicted"/>
<dbReference type="EMBL" id="FWXB01000019">
    <property type="protein sequence ID" value="SMC14011.1"/>
    <property type="molecule type" value="Genomic_DNA"/>
</dbReference>
<dbReference type="Proteomes" id="UP000193224">
    <property type="component" value="Unassembled WGS sequence"/>
</dbReference>